<accession>A0AA87NRJ4</accession>
<gene>
    <name evidence="3" type="ORF">HMPREF9195_00729</name>
</gene>
<keyword evidence="1" id="KW-1133">Transmembrane helix</keyword>
<dbReference type="PANTHER" id="PTHR10587">
    <property type="entry name" value="GLYCOSYL TRANSFERASE-RELATED"/>
    <property type="match status" value="1"/>
</dbReference>
<feature type="transmembrane region" description="Helical" evidence="1">
    <location>
        <begin position="115"/>
        <end position="140"/>
    </location>
</feature>
<evidence type="ECO:0000313" key="4">
    <source>
        <dbReference type="Proteomes" id="UP000014634"/>
    </source>
</evidence>
<evidence type="ECO:0000313" key="3">
    <source>
        <dbReference type="EMBL" id="EPF29443.1"/>
    </source>
</evidence>
<feature type="transmembrane region" description="Helical" evidence="1">
    <location>
        <begin position="68"/>
        <end position="94"/>
    </location>
</feature>
<dbReference type="GO" id="GO:0016810">
    <property type="term" value="F:hydrolase activity, acting on carbon-nitrogen (but not peptide) bonds"/>
    <property type="evidence" value="ECO:0007669"/>
    <property type="project" value="InterPro"/>
</dbReference>
<feature type="transmembrane region" description="Helical" evidence="1">
    <location>
        <begin position="37"/>
        <end position="62"/>
    </location>
</feature>
<name>A0AA87NRJ4_TREMD</name>
<dbReference type="SUPFAM" id="SSF88713">
    <property type="entry name" value="Glycoside hydrolase/deacetylase"/>
    <property type="match status" value="1"/>
</dbReference>
<reference evidence="3 4" key="1">
    <citation type="submission" date="2013-04" db="EMBL/GenBank/DDBJ databases">
        <title>The Genome Sequence of Treponema medium ATCC 700293.</title>
        <authorList>
            <consortium name="The Broad Institute Genomics Platform"/>
            <person name="Earl A."/>
            <person name="Ward D."/>
            <person name="Feldgarden M."/>
            <person name="Gevers D."/>
            <person name="Leonetti C."/>
            <person name="Blanton J.M."/>
            <person name="Dewhirst F.E."/>
            <person name="Izard J."/>
            <person name="Walker B."/>
            <person name="Young S."/>
            <person name="Zeng Q."/>
            <person name="Gargeya S."/>
            <person name="Fitzgerald M."/>
            <person name="Haas B."/>
            <person name="Abouelleil A."/>
            <person name="Allen A.W."/>
            <person name="Alvarado L."/>
            <person name="Arachchi H.M."/>
            <person name="Berlin A.M."/>
            <person name="Chapman S.B."/>
            <person name="Gainer-Dewar J."/>
            <person name="Goldberg J."/>
            <person name="Griggs A."/>
            <person name="Gujja S."/>
            <person name="Hansen M."/>
            <person name="Howarth C."/>
            <person name="Imamovic A."/>
            <person name="Ireland A."/>
            <person name="Larimer J."/>
            <person name="McCowan C."/>
            <person name="Murphy C."/>
            <person name="Pearson M."/>
            <person name="Poon T.W."/>
            <person name="Priest M."/>
            <person name="Roberts A."/>
            <person name="Saif S."/>
            <person name="Shea T."/>
            <person name="Sisk P."/>
            <person name="Sykes S."/>
            <person name="Wortman J."/>
            <person name="Nusbaum C."/>
            <person name="Birren B."/>
        </authorList>
    </citation>
    <scope>NUCLEOTIDE SEQUENCE [LARGE SCALE GENOMIC DNA]</scope>
    <source>
        <strain evidence="3 4">ATCC 700293</strain>
    </source>
</reference>
<dbReference type="InterPro" id="IPR002509">
    <property type="entry name" value="NODB_dom"/>
</dbReference>
<evidence type="ECO:0000259" key="2">
    <source>
        <dbReference type="PROSITE" id="PS51677"/>
    </source>
</evidence>
<evidence type="ECO:0000256" key="1">
    <source>
        <dbReference type="SAM" id="Phobius"/>
    </source>
</evidence>
<dbReference type="InterPro" id="IPR011330">
    <property type="entry name" value="Glyco_hydro/deAcase_b/a-brl"/>
</dbReference>
<dbReference type="InterPro" id="IPR050248">
    <property type="entry name" value="Polysacc_deacetylase_ArnD"/>
</dbReference>
<feature type="transmembrane region" description="Helical" evidence="1">
    <location>
        <begin position="146"/>
        <end position="167"/>
    </location>
</feature>
<dbReference type="EMBL" id="ATFE01000004">
    <property type="protein sequence ID" value="EPF29443.1"/>
    <property type="molecule type" value="Genomic_DNA"/>
</dbReference>
<keyword evidence="1" id="KW-0472">Membrane</keyword>
<sequence>MLKKIKRILHEKKEPLLAFAQEFKDVEHNYKDLSPRFLFGLFLIFISFVIGWGGPIVALWYGITHSTIAVPALVGTLAYGLGWVLTPIGLAITAKDNIYYLRYFTSKFILRLYNPLDFPSVMEILTPVFIAVLIVLWIIFKWSAPFQLSLVILVCIHQILLVISLLVPNIQLLSRTARGKDLEVLKELYPDDDLARLISYWQSCRFIFRFDDGVDPDLTPDILRILEREGVYAVFAITGRHAEQYPDLVREVAARGHLIVNHSYSHPNLFSLLTEKRLREEMVKTNHILQNITGKQPYLFAPPIGHSNIFLRKTLHLQKMTALGWDVNSHDVLRLSESKKQRFLDSLLTAPKPAILLFHDGLYAPGTPHKAQTLELLEKVFALLHKF</sequence>
<protein>
    <recommendedName>
        <fullName evidence="2">NodB homology domain-containing protein</fullName>
    </recommendedName>
</protein>
<comment type="caution">
    <text evidence="3">The sequence shown here is derived from an EMBL/GenBank/DDBJ whole genome shotgun (WGS) entry which is preliminary data.</text>
</comment>
<proteinExistence type="predicted"/>
<dbReference type="Gene3D" id="3.20.20.370">
    <property type="entry name" value="Glycoside hydrolase/deacetylase"/>
    <property type="match status" value="1"/>
</dbReference>
<dbReference type="AlphaFoldDB" id="A0AA87NRJ4"/>
<dbReference type="PROSITE" id="PS51677">
    <property type="entry name" value="NODB"/>
    <property type="match status" value="1"/>
</dbReference>
<dbReference type="CDD" id="cd10917">
    <property type="entry name" value="CE4_NodB_like_6s_7s"/>
    <property type="match status" value="1"/>
</dbReference>
<dbReference type="Pfam" id="PF01522">
    <property type="entry name" value="Polysacc_deac_1"/>
    <property type="match status" value="1"/>
</dbReference>
<feature type="domain" description="NodB homology" evidence="2">
    <location>
        <begin position="204"/>
        <end position="387"/>
    </location>
</feature>
<dbReference type="Proteomes" id="UP000014634">
    <property type="component" value="Unassembled WGS sequence"/>
</dbReference>
<keyword evidence="1" id="KW-0812">Transmembrane</keyword>
<dbReference type="GO" id="GO:0005975">
    <property type="term" value="P:carbohydrate metabolic process"/>
    <property type="evidence" value="ECO:0007669"/>
    <property type="project" value="InterPro"/>
</dbReference>
<organism evidence="3 4">
    <name type="scientific">Treponema medium ATCC 700293</name>
    <dbReference type="NCBI Taxonomy" id="1125700"/>
    <lineage>
        <taxon>Bacteria</taxon>
        <taxon>Pseudomonadati</taxon>
        <taxon>Spirochaetota</taxon>
        <taxon>Spirochaetia</taxon>
        <taxon>Spirochaetales</taxon>
        <taxon>Treponemataceae</taxon>
        <taxon>Treponema</taxon>
    </lineage>
</organism>
<dbReference type="RefSeq" id="WP_016522699.1">
    <property type="nucleotide sequence ID" value="NZ_KE332517.1"/>
</dbReference>